<dbReference type="EMBL" id="PDCK01000039">
    <property type="protein sequence ID" value="PRQ54455.1"/>
    <property type="molecule type" value="Genomic_DNA"/>
</dbReference>
<sequence length="71" mass="8399">MEELYAAVILFGRPWFFMPKIVNASLMLIKTRIWQGHSRRKEVLDQFDDLLNADNIIFKNARCKVLLVITF</sequence>
<evidence type="ECO:0000313" key="1">
    <source>
        <dbReference type="EMBL" id="PRQ54455.1"/>
    </source>
</evidence>
<dbReference type="Gramene" id="PRQ54455">
    <property type="protein sequence ID" value="PRQ54455"/>
    <property type="gene ID" value="RchiOBHm_Chr1g0313751"/>
</dbReference>
<dbReference type="Proteomes" id="UP000238479">
    <property type="component" value="Chromosome 1"/>
</dbReference>
<organism evidence="1 2">
    <name type="scientific">Rosa chinensis</name>
    <name type="common">China rose</name>
    <dbReference type="NCBI Taxonomy" id="74649"/>
    <lineage>
        <taxon>Eukaryota</taxon>
        <taxon>Viridiplantae</taxon>
        <taxon>Streptophyta</taxon>
        <taxon>Embryophyta</taxon>
        <taxon>Tracheophyta</taxon>
        <taxon>Spermatophyta</taxon>
        <taxon>Magnoliopsida</taxon>
        <taxon>eudicotyledons</taxon>
        <taxon>Gunneridae</taxon>
        <taxon>Pentapetalae</taxon>
        <taxon>rosids</taxon>
        <taxon>fabids</taxon>
        <taxon>Rosales</taxon>
        <taxon>Rosaceae</taxon>
        <taxon>Rosoideae</taxon>
        <taxon>Rosoideae incertae sedis</taxon>
        <taxon>Rosa</taxon>
    </lineage>
</organism>
<dbReference type="AlphaFoldDB" id="A0A2P6S711"/>
<gene>
    <name evidence="1" type="ORF">RchiOBHm_Chr1g0313751</name>
</gene>
<keyword evidence="2" id="KW-1185">Reference proteome</keyword>
<reference evidence="1 2" key="1">
    <citation type="journal article" date="2018" name="Nat. Genet.">
        <title>The Rosa genome provides new insights in the design of modern roses.</title>
        <authorList>
            <person name="Bendahmane M."/>
        </authorList>
    </citation>
    <scope>NUCLEOTIDE SEQUENCE [LARGE SCALE GENOMIC DNA]</scope>
    <source>
        <strain evidence="2">cv. Old Blush</strain>
    </source>
</reference>
<evidence type="ECO:0000313" key="2">
    <source>
        <dbReference type="Proteomes" id="UP000238479"/>
    </source>
</evidence>
<proteinExistence type="predicted"/>
<name>A0A2P6S711_ROSCH</name>
<comment type="caution">
    <text evidence="1">The sequence shown here is derived from an EMBL/GenBank/DDBJ whole genome shotgun (WGS) entry which is preliminary data.</text>
</comment>
<accession>A0A2P6S711</accession>
<protein>
    <submittedName>
        <fullName evidence="1">Uncharacterized protein</fullName>
    </submittedName>
</protein>